<sequence>MLKLCRFFSSSSSFRKELNGKFLSMKIENCTNALRLGCSHRHYSTGSTDLTNSGRTFAEFSIFKGKAALSMSPIMPKFTKMDSGISKVDRRGVVLLKFMPAIGTRKYDWEKRQFFALSAIEVGSLISLGPTESCEFFHDPSMKSSLEGQVKKTLTVSPMGSDGGFFFGLSVLNAAEKKTERFSVPVTKAEYAVIRAACGFVLPHIMGWDQVVRPHLESGNMNQVKPREVQLDPDYEWGR</sequence>
<keyword evidence="2" id="KW-1185">Reference proteome</keyword>
<protein>
    <submittedName>
        <fullName evidence="1">Whirly transcription factor protein</fullName>
    </submittedName>
</protein>
<comment type="caution">
    <text evidence="1">The sequence shown here is derived from an EMBL/GenBank/DDBJ whole genome shotgun (WGS) entry which is preliminary data.</text>
</comment>
<accession>A0ACB7UST5</accession>
<evidence type="ECO:0000313" key="2">
    <source>
        <dbReference type="Proteomes" id="UP000827976"/>
    </source>
</evidence>
<organism evidence="1 2">
    <name type="scientific">Dioscorea alata</name>
    <name type="common">Purple yam</name>
    <dbReference type="NCBI Taxonomy" id="55571"/>
    <lineage>
        <taxon>Eukaryota</taxon>
        <taxon>Viridiplantae</taxon>
        <taxon>Streptophyta</taxon>
        <taxon>Embryophyta</taxon>
        <taxon>Tracheophyta</taxon>
        <taxon>Spermatophyta</taxon>
        <taxon>Magnoliopsida</taxon>
        <taxon>Liliopsida</taxon>
        <taxon>Dioscoreales</taxon>
        <taxon>Dioscoreaceae</taxon>
        <taxon>Dioscorea</taxon>
    </lineage>
</organism>
<gene>
    <name evidence="1" type="ORF">IHE45_14G079600</name>
</gene>
<dbReference type="Proteomes" id="UP000827976">
    <property type="component" value="Chromosome 14"/>
</dbReference>
<reference evidence="2" key="1">
    <citation type="journal article" date="2022" name="Nat. Commun.">
        <title>Chromosome evolution and the genetic basis of agronomically important traits in greater yam.</title>
        <authorList>
            <person name="Bredeson J.V."/>
            <person name="Lyons J.B."/>
            <person name="Oniyinde I.O."/>
            <person name="Okereke N.R."/>
            <person name="Kolade O."/>
            <person name="Nnabue I."/>
            <person name="Nwadili C.O."/>
            <person name="Hribova E."/>
            <person name="Parker M."/>
            <person name="Nwogha J."/>
            <person name="Shu S."/>
            <person name="Carlson J."/>
            <person name="Kariba R."/>
            <person name="Muthemba S."/>
            <person name="Knop K."/>
            <person name="Barton G.J."/>
            <person name="Sherwood A.V."/>
            <person name="Lopez-Montes A."/>
            <person name="Asiedu R."/>
            <person name="Jamnadass R."/>
            <person name="Muchugi A."/>
            <person name="Goodstein D."/>
            <person name="Egesi C.N."/>
            <person name="Featherston J."/>
            <person name="Asfaw A."/>
            <person name="Simpson G.G."/>
            <person name="Dolezel J."/>
            <person name="Hendre P.S."/>
            <person name="Van Deynze A."/>
            <person name="Kumar P.L."/>
            <person name="Obidiegwu J.E."/>
            <person name="Bhattacharjee R."/>
            <person name="Rokhsar D.S."/>
        </authorList>
    </citation>
    <scope>NUCLEOTIDE SEQUENCE [LARGE SCALE GENOMIC DNA]</scope>
    <source>
        <strain evidence="2">cv. TDa95/00328</strain>
    </source>
</reference>
<evidence type="ECO:0000313" key="1">
    <source>
        <dbReference type="EMBL" id="KAH7663793.1"/>
    </source>
</evidence>
<proteinExistence type="predicted"/>
<dbReference type="EMBL" id="CM037024">
    <property type="protein sequence ID" value="KAH7663793.1"/>
    <property type="molecule type" value="Genomic_DNA"/>
</dbReference>
<name>A0ACB7UST5_DIOAL</name>